<evidence type="ECO:0000256" key="1">
    <source>
        <dbReference type="SAM" id="Phobius"/>
    </source>
</evidence>
<sequence length="70" mass="7913">MFFFSPEDVELDPCPAGMNPPSCYSSGAEVLEYYCLDGDSMWLNALYLMIMVVGYRVVGLLVLLILNRRN</sequence>
<gene>
    <name evidence="2" type="ORF">TGFOU_289350C</name>
</gene>
<dbReference type="AlphaFoldDB" id="A0A086L9J0"/>
<evidence type="ECO:0000313" key="3">
    <source>
        <dbReference type="Proteomes" id="UP000028838"/>
    </source>
</evidence>
<reference evidence="2 3" key="1">
    <citation type="submission" date="2014-07" db="EMBL/GenBank/DDBJ databases">
        <authorList>
            <person name="Sibley D."/>
            <person name="Venepally P."/>
            <person name="Karamycheva S."/>
            <person name="Hadjithomas M."/>
            <person name="Khan A."/>
            <person name="Brunk B."/>
            <person name="Roos D."/>
            <person name="Caler E."/>
            <person name="Lorenzi H."/>
        </authorList>
    </citation>
    <scope>NUCLEOTIDE SEQUENCE [LARGE SCALE GENOMIC DNA]</scope>
    <source>
        <strain evidence="2 3">FOU</strain>
    </source>
</reference>
<dbReference type="Proteomes" id="UP000028838">
    <property type="component" value="Unassembled WGS sequence"/>
</dbReference>
<keyword evidence="2" id="KW-0547">Nucleotide-binding</keyword>
<feature type="transmembrane region" description="Helical" evidence="1">
    <location>
        <begin position="46"/>
        <end position="66"/>
    </location>
</feature>
<keyword evidence="1" id="KW-0472">Membrane</keyword>
<proteinExistence type="predicted"/>
<name>A0A086L9J0_TOXGO</name>
<dbReference type="GO" id="GO:0005524">
    <property type="term" value="F:ATP binding"/>
    <property type="evidence" value="ECO:0007669"/>
    <property type="project" value="UniProtKB-KW"/>
</dbReference>
<dbReference type="VEuPathDB" id="ToxoDB:TGFOU_289350C"/>
<dbReference type="EC" id="3.6.3.28" evidence="2"/>
<keyword evidence="1" id="KW-0812">Transmembrane</keyword>
<evidence type="ECO:0000313" key="2">
    <source>
        <dbReference type="EMBL" id="KFG53308.1"/>
    </source>
</evidence>
<dbReference type="EMBL" id="AEYH02000932">
    <property type="protein sequence ID" value="KFG53308.1"/>
    <property type="molecule type" value="Genomic_DNA"/>
</dbReference>
<keyword evidence="2" id="KW-0067">ATP-binding</keyword>
<protein>
    <submittedName>
        <fullName evidence="2">ATP-binding cassette G family transporter ABCG84</fullName>
        <ecNumber evidence="2">3.6.3.28</ecNumber>
    </submittedName>
</protein>
<accession>A0A086L9J0</accession>
<keyword evidence="2" id="KW-0378">Hydrolase</keyword>
<organism evidence="2 3">
    <name type="scientific">Toxoplasma gondii FOU</name>
    <dbReference type="NCBI Taxonomy" id="943167"/>
    <lineage>
        <taxon>Eukaryota</taxon>
        <taxon>Sar</taxon>
        <taxon>Alveolata</taxon>
        <taxon>Apicomplexa</taxon>
        <taxon>Conoidasida</taxon>
        <taxon>Coccidia</taxon>
        <taxon>Eucoccidiorida</taxon>
        <taxon>Eimeriorina</taxon>
        <taxon>Sarcocystidae</taxon>
        <taxon>Toxoplasma</taxon>
    </lineage>
</organism>
<comment type="caution">
    <text evidence="2">The sequence shown here is derived from an EMBL/GenBank/DDBJ whole genome shotgun (WGS) entry which is preliminary data.</text>
</comment>
<dbReference type="GO" id="GO:0016787">
    <property type="term" value="F:hydrolase activity"/>
    <property type="evidence" value="ECO:0007669"/>
    <property type="project" value="UniProtKB-KW"/>
</dbReference>
<keyword evidence="1" id="KW-1133">Transmembrane helix</keyword>